<sequence>MDLLGPKYSVVAFFSILQHLLRPNIYISNFNHFFSDLLWGLLLTVHFTPTPYRWSTVAVPVYLPLLCTLFLYL</sequence>
<gene>
    <name evidence="2" type="ORF">OCBIM_22012198mg</name>
</gene>
<keyword evidence="1" id="KW-1133">Transmembrane helix</keyword>
<dbReference type="AlphaFoldDB" id="A0A0L8HL57"/>
<accession>A0A0L8HL57</accession>
<evidence type="ECO:0000256" key="1">
    <source>
        <dbReference type="SAM" id="Phobius"/>
    </source>
</evidence>
<evidence type="ECO:0000313" key="2">
    <source>
        <dbReference type="EMBL" id="KOF89971.1"/>
    </source>
</evidence>
<protein>
    <submittedName>
        <fullName evidence="2">Uncharacterized protein</fullName>
    </submittedName>
</protein>
<keyword evidence="1" id="KW-0472">Membrane</keyword>
<reference evidence="2" key="1">
    <citation type="submission" date="2015-07" db="EMBL/GenBank/DDBJ databases">
        <title>MeaNS - Measles Nucleotide Surveillance Program.</title>
        <authorList>
            <person name="Tran T."/>
            <person name="Druce J."/>
        </authorList>
    </citation>
    <scope>NUCLEOTIDE SEQUENCE</scope>
    <source>
        <strain evidence="2">UCB-OBI-ISO-001</strain>
        <tissue evidence="2">Gonad</tissue>
    </source>
</reference>
<dbReference type="EMBL" id="KQ417887">
    <property type="protein sequence ID" value="KOF89971.1"/>
    <property type="molecule type" value="Genomic_DNA"/>
</dbReference>
<keyword evidence="1" id="KW-0812">Transmembrane</keyword>
<name>A0A0L8HL57_OCTBM</name>
<proteinExistence type="predicted"/>
<organism evidence="2">
    <name type="scientific">Octopus bimaculoides</name>
    <name type="common">California two-spotted octopus</name>
    <dbReference type="NCBI Taxonomy" id="37653"/>
    <lineage>
        <taxon>Eukaryota</taxon>
        <taxon>Metazoa</taxon>
        <taxon>Spiralia</taxon>
        <taxon>Lophotrochozoa</taxon>
        <taxon>Mollusca</taxon>
        <taxon>Cephalopoda</taxon>
        <taxon>Coleoidea</taxon>
        <taxon>Octopodiformes</taxon>
        <taxon>Octopoda</taxon>
        <taxon>Incirrata</taxon>
        <taxon>Octopodidae</taxon>
        <taxon>Octopus</taxon>
    </lineage>
</organism>
<feature type="transmembrane region" description="Helical" evidence="1">
    <location>
        <begin position="52"/>
        <end position="72"/>
    </location>
</feature>